<feature type="non-terminal residue" evidence="1">
    <location>
        <position position="1"/>
    </location>
</feature>
<accession>X6LA24</accession>
<reference evidence="1 2" key="1">
    <citation type="journal article" date="2013" name="Curr. Biol.">
        <title>The Genome of the Foraminiferan Reticulomyxa filosa.</title>
        <authorList>
            <person name="Glockner G."/>
            <person name="Hulsmann N."/>
            <person name="Schleicher M."/>
            <person name="Noegel A.A."/>
            <person name="Eichinger L."/>
            <person name="Gallinger C."/>
            <person name="Pawlowski J."/>
            <person name="Sierra R."/>
            <person name="Euteneuer U."/>
            <person name="Pillet L."/>
            <person name="Moustafa A."/>
            <person name="Platzer M."/>
            <person name="Groth M."/>
            <person name="Szafranski K."/>
            <person name="Schliwa M."/>
        </authorList>
    </citation>
    <scope>NUCLEOTIDE SEQUENCE [LARGE SCALE GENOMIC DNA]</scope>
</reference>
<name>X6LA24_RETFI</name>
<protein>
    <submittedName>
        <fullName evidence="1">Uncharacterized protein</fullName>
    </submittedName>
</protein>
<organism evidence="1 2">
    <name type="scientific">Reticulomyxa filosa</name>
    <dbReference type="NCBI Taxonomy" id="46433"/>
    <lineage>
        <taxon>Eukaryota</taxon>
        <taxon>Sar</taxon>
        <taxon>Rhizaria</taxon>
        <taxon>Retaria</taxon>
        <taxon>Foraminifera</taxon>
        <taxon>Monothalamids</taxon>
        <taxon>Reticulomyxidae</taxon>
        <taxon>Reticulomyxa</taxon>
    </lineage>
</organism>
<comment type="caution">
    <text evidence="1">The sequence shown here is derived from an EMBL/GenBank/DDBJ whole genome shotgun (WGS) entry which is preliminary data.</text>
</comment>
<proteinExistence type="predicted"/>
<sequence length="164" mass="19070">IENFNKKRAVELSCSAGVCAKLQNNFVTLIAIKVLNFNPNSPHKPNQKYVVDSAKIFKNGSFESKEEILKQFKLKWKKMTKKHAQLNAKKNTSSVQCKNSNAFELTNNKQIVVKNHHTFTVYKLCKTLNSAKNFFVNKKLSFLKTTQRRRLIFFFTNIYALRTF</sequence>
<dbReference type="AlphaFoldDB" id="X6LA24"/>
<evidence type="ECO:0000313" key="2">
    <source>
        <dbReference type="Proteomes" id="UP000023152"/>
    </source>
</evidence>
<dbReference type="OrthoDB" id="2417635at2759"/>
<gene>
    <name evidence="1" type="ORF">RFI_39541</name>
</gene>
<evidence type="ECO:0000313" key="1">
    <source>
        <dbReference type="EMBL" id="ETN97981.1"/>
    </source>
</evidence>
<dbReference type="Proteomes" id="UP000023152">
    <property type="component" value="Unassembled WGS sequence"/>
</dbReference>
<dbReference type="EMBL" id="ASPP01048024">
    <property type="protein sequence ID" value="ETN97981.1"/>
    <property type="molecule type" value="Genomic_DNA"/>
</dbReference>
<keyword evidence="2" id="KW-1185">Reference proteome</keyword>